<dbReference type="PROSITE" id="PS00125">
    <property type="entry name" value="SER_THR_PHOSPHATASE"/>
    <property type="match status" value="1"/>
</dbReference>
<dbReference type="Proteomes" id="UP000297910">
    <property type="component" value="Unassembled WGS sequence"/>
</dbReference>
<dbReference type="InterPro" id="IPR004843">
    <property type="entry name" value="Calcineurin-like_PHP"/>
</dbReference>
<evidence type="ECO:0000256" key="3">
    <source>
        <dbReference type="ARBA" id="ARBA00022801"/>
    </source>
</evidence>
<organism evidence="11 12">
    <name type="scientific">Botrytis paeoniae</name>
    <dbReference type="NCBI Taxonomy" id="278948"/>
    <lineage>
        <taxon>Eukaryota</taxon>
        <taxon>Fungi</taxon>
        <taxon>Dikarya</taxon>
        <taxon>Ascomycota</taxon>
        <taxon>Pezizomycotina</taxon>
        <taxon>Leotiomycetes</taxon>
        <taxon>Helotiales</taxon>
        <taxon>Sclerotiniaceae</taxon>
        <taxon>Botrytis</taxon>
    </lineage>
</organism>
<evidence type="ECO:0000256" key="2">
    <source>
        <dbReference type="ARBA" id="ARBA00022723"/>
    </source>
</evidence>
<dbReference type="PRINTS" id="PR00114">
    <property type="entry name" value="STPHPHTASE"/>
</dbReference>
<dbReference type="Pfam" id="PF16891">
    <property type="entry name" value="STPPase_N"/>
    <property type="match status" value="1"/>
</dbReference>
<dbReference type="InterPro" id="IPR029052">
    <property type="entry name" value="Metallo-depent_PP-like"/>
</dbReference>
<keyword evidence="2 7" id="KW-0479">Metal-binding</keyword>
<sequence>MGNQPSKGSGSATPRRSASQTSLDRGSDNLSSYPSFSKADTKESNKSFRGALRSKIPGSKDSPRNSIAGIGSLIDSNDKSDVASMKSGKSAKSGRASSVPGSPTSPQDSSEDISSLTDDLKPPPSPVQSASVKSGHHDVSAAQRSGEVDHVSDQPPSGTVNPYAVGGRAGQSILVRRANEINPVDTATLLAAPMNGSNETALSTSNSAQISMGSLKDKDLDDYISRLLDAGYQGKSTKGVCLKSAEINSICLRAREIVLEQPPLIELEAPVKIVGDIHGQYSDLIRMFEMCGFPPSSNFLFLGDYVDRGKQSLETILLLLCYKIKYPENFFLLRGNHECANVTRVYGFYDECKRRANVKVWKTFVDVFNCLPIAAIVAGKIFCVHGGLSPALSHMDDIRNIARPTDVPDYGLLNDLLWSDPADQEADWEQSERGVSYSFGKKVIQEFLLRHDFDLVCRAHMVVEDGYEFFEGRVLVTVFSAPNYCGEFDNYGAVMSVSTELLCSFELLKPLDSSALKSQMKKSRNKRNSMVNSPPPTGTFAPQSV</sequence>
<dbReference type="PANTHER" id="PTHR11668">
    <property type="entry name" value="SERINE/THREONINE PROTEIN PHOSPHATASE"/>
    <property type="match status" value="1"/>
</dbReference>
<feature type="region of interest" description="Disordered" evidence="9">
    <location>
        <begin position="1"/>
        <end position="165"/>
    </location>
</feature>
<evidence type="ECO:0000256" key="8">
    <source>
        <dbReference type="RuleBase" id="RU004273"/>
    </source>
</evidence>
<feature type="domain" description="Serine/threonine specific protein phosphatases" evidence="10">
    <location>
        <begin position="333"/>
        <end position="338"/>
    </location>
</feature>
<evidence type="ECO:0000256" key="1">
    <source>
        <dbReference type="ARBA" id="ARBA00001936"/>
    </source>
</evidence>
<evidence type="ECO:0000313" key="11">
    <source>
        <dbReference type="EMBL" id="TGO29478.1"/>
    </source>
</evidence>
<dbReference type="InterPro" id="IPR031675">
    <property type="entry name" value="STPPase_N"/>
</dbReference>
<name>A0A4Z1G0L4_9HELO</name>
<dbReference type="SMART" id="SM00156">
    <property type="entry name" value="PP2Ac"/>
    <property type="match status" value="1"/>
</dbReference>
<dbReference type="GO" id="GO:0046872">
    <property type="term" value="F:metal ion binding"/>
    <property type="evidence" value="ECO:0007669"/>
    <property type="project" value="UniProtKB-UniRule"/>
</dbReference>
<dbReference type="FunFam" id="3.60.21.10:FF:000006">
    <property type="entry name" value="Serine/threonine-protein phosphatase"/>
    <property type="match status" value="1"/>
</dbReference>
<dbReference type="InterPro" id="IPR050341">
    <property type="entry name" value="PP1_catalytic_subunit"/>
</dbReference>
<proteinExistence type="inferred from homology"/>
<dbReference type="SUPFAM" id="SSF56300">
    <property type="entry name" value="Metallo-dependent phosphatases"/>
    <property type="match status" value="1"/>
</dbReference>
<comment type="caution">
    <text evidence="11">The sequence shown here is derived from an EMBL/GenBank/DDBJ whole genome shotgun (WGS) entry which is preliminary data.</text>
</comment>
<dbReference type="PANTHER" id="PTHR11668:SF484">
    <property type="entry name" value="SERINE_THREONINE-PROTEIN PHOSPHATASE PP-Z1-RELATED"/>
    <property type="match status" value="1"/>
</dbReference>
<comment type="cofactor">
    <cofactor evidence="1 7">
        <name>Mn(2+)</name>
        <dbReference type="ChEBI" id="CHEBI:29035"/>
    </cofactor>
</comment>
<dbReference type="Pfam" id="PF00149">
    <property type="entry name" value="Metallophos"/>
    <property type="match status" value="1"/>
</dbReference>
<keyword evidence="5 7" id="KW-0464">Manganese</keyword>
<dbReference type="InterPro" id="IPR011159">
    <property type="entry name" value="PPPtase_PPZ/Ppq1"/>
</dbReference>
<comment type="catalytic activity">
    <reaction evidence="7">
        <text>O-phospho-L-seryl-[protein] + H2O = L-seryl-[protein] + phosphate</text>
        <dbReference type="Rhea" id="RHEA:20629"/>
        <dbReference type="Rhea" id="RHEA-COMP:9863"/>
        <dbReference type="Rhea" id="RHEA-COMP:11604"/>
        <dbReference type="ChEBI" id="CHEBI:15377"/>
        <dbReference type="ChEBI" id="CHEBI:29999"/>
        <dbReference type="ChEBI" id="CHEBI:43474"/>
        <dbReference type="ChEBI" id="CHEBI:83421"/>
        <dbReference type="EC" id="3.1.3.16"/>
    </reaction>
</comment>
<dbReference type="GO" id="GO:0005634">
    <property type="term" value="C:nucleus"/>
    <property type="evidence" value="ECO:0007669"/>
    <property type="project" value="TreeGrafter"/>
</dbReference>
<evidence type="ECO:0000256" key="9">
    <source>
        <dbReference type="SAM" id="MobiDB-lite"/>
    </source>
</evidence>
<dbReference type="EC" id="3.1.3.16" evidence="7 8"/>
<evidence type="ECO:0000256" key="5">
    <source>
        <dbReference type="ARBA" id="ARBA00023211"/>
    </source>
</evidence>
<dbReference type="GO" id="GO:0005737">
    <property type="term" value="C:cytoplasm"/>
    <property type="evidence" value="ECO:0007669"/>
    <property type="project" value="UniProtKB-SubCell"/>
</dbReference>
<dbReference type="InterPro" id="IPR006186">
    <property type="entry name" value="Ser/Thr-sp_prot-phosphatase"/>
</dbReference>
<feature type="compositionally biased region" description="Polar residues" evidence="9">
    <location>
        <begin position="99"/>
        <end position="117"/>
    </location>
</feature>
<dbReference type="GO" id="GO:0004722">
    <property type="term" value="F:protein serine/threonine phosphatase activity"/>
    <property type="evidence" value="ECO:0007669"/>
    <property type="project" value="UniProtKB-UniRule"/>
</dbReference>
<accession>A0A4Z1G0L4</accession>
<evidence type="ECO:0000313" key="12">
    <source>
        <dbReference type="Proteomes" id="UP000297910"/>
    </source>
</evidence>
<feature type="compositionally biased region" description="Low complexity" evidence="9">
    <location>
        <begin position="83"/>
        <end position="98"/>
    </location>
</feature>
<protein>
    <recommendedName>
        <fullName evidence="7 8">Serine/threonine-protein phosphatase</fullName>
        <ecNumber evidence="7 8">3.1.3.16</ecNumber>
    </recommendedName>
</protein>
<evidence type="ECO:0000256" key="7">
    <source>
        <dbReference type="PIRNR" id="PIRNR000909"/>
    </source>
</evidence>
<evidence type="ECO:0000259" key="10">
    <source>
        <dbReference type="PROSITE" id="PS00125"/>
    </source>
</evidence>
<comment type="subcellular location">
    <subcellularLocation>
        <location evidence="7">Cytoplasm</location>
    </subcellularLocation>
</comment>
<dbReference type="AlphaFoldDB" id="A0A4Z1G0L4"/>
<keyword evidence="7" id="KW-0963">Cytoplasm</keyword>
<evidence type="ECO:0000256" key="4">
    <source>
        <dbReference type="ARBA" id="ARBA00022912"/>
    </source>
</evidence>
<dbReference type="PIRSF" id="PIRSF000909">
    <property type="entry name" value="PPPtase_PPZ"/>
    <property type="match status" value="1"/>
</dbReference>
<keyword evidence="3 7" id="KW-0378">Hydrolase</keyword>
<dbReference type="EMBL" id="PQXI01000014">
    <property type="protein sequence ID" value="TGO29478.1"/>
    <property type="molecule type" value="Genomic_DNA"/>
</dbReference>
<comment type="catalytic activity">
    <reaction evidence="7 8">
        <text>O-phospho-L-threonyl-[protein] + H2O = L-threonyl-[protein] + phosphate</text>
        <dbReference type="Rhea" id="RHEA:47004"/>
        <dbReference type="Rhea" id="RHEA-COMP:11060"/>
        <dbReference type="Rhea" id="RHEA-COMP:11605"/>
        <dbReference type="ChEBI" id="CHEBI:15377"/>
        <dbReference type="ChEBI" id="CHEBI:30013"/>
        <dbReference type="ChEBI" id="CHEBI:43474"/>
        <dbReference type="ChEBI" id="CHEBI:61977"/>
        <dbReference type="EC" id="3.1.3.16"/>
    </reaction>
</comment>
<feature type="region of interest" description="Disordered" evidence="9">
    <location>
        <begin position="519"/>
        <end position="545"/>
    </location>
</feature>
<gene>
    <name evidence="11" type="ORF">BPAE_0014g00290</name>
</gene>
<dbReference type="Gene3D" id="3.60.21.10">
    <property type="match status" value="1"/>
</dbReference>
<evidence type="ECO:0000256" key="6">
    <source>
        <dbReference type="ARBA" id="ARBA00029458"/>
    </source>
</evidence>
<keyword evidence="12" id="KW-1185">Reference proteome</keyword>
<feature type="compositionally biased region" description="Polar residues" evidence="9">
    <location>
        <begin position="1"/>
        <end position="35"/>
    </location>
</feature>
<comment type="similarity">
    <text evidence="6 7">Belongs to the PPP phosphatase family. PP-Z subfamily.</text>
</comment>
<keyword evidence="4 7" id="KW-0904">Protein phosphatase</keyword>
<reference evidence="11 12" key="1">
    <citation type="submission" date="2017-12" db="EMBL/GenBank/DDBJ databases">
        <title>Comparative genomics of Botrytis spp.</title>
        <authorList>
            <person name="Valero-Jimenez C.A."/>
            <person name="Tapia P."/>
            <person name="Veloso J."/>
            <person name="Silva-Moreno E."/>
            <person name="Staats M."/>
            <person name="Valdes J.H."/>
            <person name="Van Kan J.A.L."/>
        </authorList>
    </citation>
    <scope>NUCLEOTIDE SEQUENCE [LARGE SCALE GENOMIC DNA]</scope>
    <source>
        <strain evidence="11 12">Bp0003</strain>
    </source>
</reference>